<feature type="transmembrane region" description="Helical" evidence="1">
    <location>
        <begin position="84"/>
        <end position="103"/>
    </location>
</feature>
<dbReference type="Proteomes" id="UP001596266">
    <property type="component" value="Unassembled WGS sequence"/>
</dbReference>
<sequence>MAEATHGLLLTGGLVTVLVAVVLCTLAKPEAVLWADRTTTSSLACMFTVPLLAGVVAIVTGARMGGLSEVAATSPAGARFPARVVWLAGLFWAGVVTLAQVMAPVVAHSPWGSPFSATMVLPWIQTAVSLAGAVSLGVLAGCRWHGWPVGPLVAAPVFLWCYLTTYLPGRWNLIAAFDNGTFYQPWLEPAPRVITGHTLVALAVVLVTAGVLWPGLRRARVSAGIAAVVAVAGIVLIATSGTDRARPRELTAPPACATARSVTYCTWPALADHAPHVATALASARNTVDGYWNTPTEFTQAGLPWAIPGKRMDIALPIQQETLASDALFAVLPTCSADPAGLQAQGELMTWATAKAGFDQASDSPYVKLAHSSSAAQHQWVAQQMASGGCQ</sequence>
<reference evidence="3" key="1">
    <citation type="journal article" date="2019" name="Int. J. Syst. Evol. Microbiol.">
        <title>The Global Catalogue of Microorganisms (GCM) 10K type strain sequencing project: providing services to taxonomists for standard genome sequencing and annotation.</title>
        <authorList>
            <consortium name="The Broad Institute Genomics Platform"/>
            <consortium name="The Broad Institute Genome Sequencing Center for Infectious Disease"/>
            <person name="Wu L."/>
            <person name="Ma J."/>
        </authorList>
    </citation>
    <scope>NUCLEOTIDE SEQUENCE [LARGE SCALE GENOMIC DNA]</scope>
    <source>
        <strain evidence="3">CGMCC 1.15277</strain>
    </source>
</reference>
<keyword evidence="1" id="KW-0812">Transmembrane</keyword>
<evidence type="ECO:0000313" key="3">
    <source>
        <dbReference type="Proteomes" id="UP001596266"/>
    </source>
</evidence>
<organism evidence="2 3">
    <name type="scientific">Luteococcus sanguinis</name>
    <dbReference type="NCBI Taxonomy" id="174038"/>
    <lineage>
        <taxon>Bacteria</taxon>
        <taxon>Bacillati</taxon>
        <taxon>Actinomycetota</taxon>
        <taxon>Actinomycetes</taxon>
        <taxon>Propionibacteriales</taxon>
        <taxon>Propionibacteriaceae</taxon>
        <taxon>Luteococcus</taxon>
    </lineage>
</organism>
<feature type="transmembrane region" description="Helical" evidence="1">
    <location>
        <begin position="194"/>
        <end position="214"/>
    </location>
</feature>
<proteinExistence type="predicted"/>
<keyword evidence="1" id="KW-1133">Transmembrane helix</keyword>
<feature type="transmembrane region" description="Helical" evidence="1">
    <location>
        <begin position="123"/>
        <end position="142"/>
    </location>
</feature>
<accession>A0ABW1WYN4</accession>
<protein>
    <recommendedName>
        <fullName evidence="4">ABC transporter permease</fullName>
    </recommendedName>
</protein>
<dbReference type="EMBL" id="JBHSUA010000003">
    <property type="protein sequence ID" value="MFC6395478.1"/>
    <property type="molecule type" value="Genomic_DNA"/>
</dbReference>
<comment type="caution">
    <text evidence="2">The sequence shown here is derived from an EMBL/GenBank/DDBJ whole genome shotgun (WGS) entry which is preliminary data.</text>
</comment>
<keyword evidence="3" id="KW-1185">Reference proteome</keyword>
<keyword evidence="1" id="KW-0472">Membrane</keyword>
<gene>
    <name evidence="2" type="ORF">ACFP57_00505</name>
</gene>
<evidence type="ECO:0008006" key="4">
    <source>
        <dbReference type="Google" id="ProtNLM"/>
    </source>
</evidence>
<feature type="transmembrane region" description="Helical" evidence="1">
    <location>
        <begin position="149"/>
        <end position="167"/>
    </location>
</feature>
<feature type="transmembrane region" description="Helical" evidence="1">
    <location>
        <begin position="40"/>
        <end position="63"/>
    </location>
</feature>
<name>A0ABW1WYN4_9ACTN</name>
<evidence type="ECO:0000256" key="1">
    <source>
        <dbReference type="SAM" id="Phobius"/>
    </source>
</evidence>
<evidence type="ECO:0000313" key="2">
    <source>
        <dbReference type="EMBL" id="MFC6395478.1"/>
    </source>
</evidence>
<feature type="transmembrane region" description="Helical" evidence="1">
    <location>
        <begin position="221"/>
        <end position="241"/>
    </location>
</feature>